<sequence>MAYVLVAEKWKLLGQSAEKTGEPEAQFSLVYFGFLNLSFFFSHLISLPYGKRHFLIDPVYIHSEVYFFDSFIYSPPLCFFFNFSFFCCSHQ</sequence>
<evidence type="ECO:0000256" key="1">
    <source>
        <dbReference type="SAM" id="Phobius"/>
    </source>
</evidence>
<accession>A0A8T1QEB6</accession>
<feature type="transmembrane region" description="Helical" evidence="1">
    <location>
        <begin position="70"/>
        <end position="88"/>
    </location>
</feature>
<name>A0A8T1QEB6_CARIL</name>
<dbReference type="Proteomes" id="UP000811609">
    <property type="component" value="Chromosome 5"/>
</dbReference>
<comment type="caution">
    <text evidence="2">The sequence shown here is derived from an EMBL/GenBank/DDBJ whole genome shotgun (WGS) entry which is preliminary data.</text>
</comment>
<keyword evidence="1" id="KW-0812">Transmembrane</keyword>
<feature type="transmembrane region" description="Helical" evidence="1">
    <location>
        <begin position="29"/>
        <end position="50"/>
    </location>
</feature>
<protein>
    <submittedName>
        <fullName evidence="2">Uncharacterized protein</fullName>
    </submittedName>
</protein>
<gene>
    <name evidence="2" type="ORF">CIPAW_05G039900</name>
</gene>
<keyword evidence="1" id="KW-1133">Transmembrane helix</keyword>
<evidence type="ECO:0000313" key="3">
    <source>
        <dbReference type="Proteomes" id="UP000811609"/>
    </source>
</evidence>
<evidence type="ECO:0000313" key="2">
    <source>
        <dbReference type="EMBL" id="KAG6652930.1"/>
    </source>
</evidence>
<keyword evidence="3" id="KW-1185">Reference proteome</keyword>
<proteinExistence type="predicted"/>
<dbReference type="EMBL" id="CM031813">
    <property type="protein sequence ID" value="KAG6652930.1"/>
    <property type="molecule type" value="Genomic_DNA"/>
</dbReference>
<organism evidence="2 3">
    <name type="scientific">Carya illinoinensis</name>
    <name type="common">Pecan</name>
    <dbReference type="NCBI Taxonomy" id="32201"/>
    <lineage>
        <taxon>Eukaryota</taxon>
        <taxon>Viridiplantae</taxon>
        <taxon>Streptophyta</taxon>
        <taxon>Embryophyta</taxon>
        <taxon>Tracheophyta</taxon>
        <taxon>Spermatophyta</taxon>
        <taxon>Magnoliopsida</taxon>
        <taxon>eudicotyledons</taxon>
        <taxon>Gunneridae</taxon>
        <taxon>Pentapetalae</taxon>
        <taxon>rosids</taxon>
        <taxon>fabids</taxon>
        <taxon>Fagales</taxon>
        <taxon>Juglandaceae</taxon>
        <taxon>Carya</taxon>
    </lineage>
</organism>
<dbReference type="AlphaFoldDB" id="A0A8T1QEB6"/>
<keyword evidence="1" id="KW-0472">Membrane</keyword>
<reference evidence="2" key="1">
    <citation type="submission" date="2020-12" db="EMBL/GenBank/DDBJ databases">
        <title>WGS assembly of Carya illinoinensis cv. Pawnee.</title>
        <authorList>
            <person name="Platts A."/>
            <person name="Shu S."/>
            <person name="Wright S."/>
            <person name="Barry K."/>
            <person name="Edger P."/>
            <person name="Pires J.C."/>
            <person name="Schmutz J."/>
        </authorList>
    </citation>
    <scope>NUCLEOTIDE SEQUENCE</scope>
    <source>
        <tissue evidence="2">Leaf</tissue>
    </source>
</reference>